<accession>A0A8C5PXB8</accession>
<evidence type="ECO:0000256" key="9">
    <source>
        <dbReference type="ARBA" id="ARBA00023136"/>
    </source>
</evidence>
<dbReference type="AlphaFoldDB" id="A0A8C5PXB8"/>
<dbReference type="GO" id="GO:0045954">
    <property type="term" value="P:positive regulation of natural killer cell mediated cytotoxicity"/>
    <property type="evidence" value="ECO:0007669"/>
    <property type="project" value="InterPro"/>
</dbReference>
<evidence type="ECO:0000256" key="7">
    <source>
        <dbReference type="ARBA" id="ARBA00022859"/>
    </source>
</evidence>
<keyword evidence="12" id="KW-0325">Glycoprotein</keyword>
<feature type="transmembrane region" description="Helical" evidence="15">
    <location>
        <begin position="109"/>
        <end position="139"/>
    </location>
</feature>
<evidence type="ECO:0000256" key="12">
    <source>
        <dbReference type="ARBA" id="ARBA00023180"/>
    </source>
</evidence>
<feature type="domain" description="Ig-like" evidence="16">
    <location>
        <begin position="1"/>
        <end position="86"/>
    </location>
</feature>
<dbReference type="Pfam" id="PF07686">
    <property type="entry name" value="V-set"/>
    <property type="match status" value="1"/>
</dbReference>
<dbReference type="InterPro" id="IPR003599">
    <property type="entry name" value="Ig_sub"/>
</dbReference>
<proteinExistence type="inferred from homology"/>
<dbReference type="Ensembl" id="ENSLLET00000030415.1">
    <property type="protein sequence ID" value="ENSLLEP00000029279.1"/>
    <property type="gene ID" value="ENSLLEG00000018582.1"/>
</dbReference>
<dbReference type="PROSITE" id="PS50835">
    <property type="entry name" value="IG_LIKE"/>
    <property type="match status" value="1"/>
</dbReference>
<dbReference type="GO" id="GO:0002429">
    <property type="term" value="P:immune response-activating cell surface receptor signaling pathway"/>
    <property type="evidence" value="ECO:0007669"/>
    <property type="project" value="InterPro"/>
</dbReference>
<protein>
    <recommendedName>
        <fullName evidence="3">Natural cytotoxicity triggering receptor 3</fullName>
    </recommendedName>
    <alternativeName>
        <fullName evidence="14">Natural killer cell p30-related protein</fullName>
    </alternativeName>
</protein>
<dbReference type="PANTHER" id="PTHR47904:SF1">
    <property type="entry name" value="NATURAL CYTOTOXICITY TRIGGERING RECEPTOR 3"/>
    <property type="match status" value="1"/>
</dbReference>
<organism evidence="17 18">
    <name type="scientific">Leptobrachium leishanense</name>
    <name type="common">Leishan spiny toad</name>
    <dbReference type="NCBI Taxonomy" id="445787"/>
    <lineage>
        <taxon>Eukaryota</taxon>
        <taxon>Metazoa</taxon>
        <taxon>Chordata</taxon>
        <taxon>Craniata</taxon>
        <taxon>Vertebrata</taxon>
        <taxon>Euteleostomi</taxon>
        <taxon>Amphibia</taxon>
        <taxon>Batrachia</taxon>
        <taxon>Anura</taxon>
        <taxon>Pelobatoidea</taxon>
        <taxon>Megophryidae</taxon>
        <taxon>Leptobrachium</taxon>
    </lineage>
</organism>
<dbReference type="InterPro" id="IPR013106">
    <property type="entry name" value="Ig_V-set"/>
</dbReference>
<dbReference type="Proteomes" id="UP000694569">
    <property type="component" value="Unplaced"/>
</dbReference>
<reference evidence="17" key="1">
    <citation type="submission" date="2025-08" db="UniProtKB">
        <authorList>
            <consortium name="Ensembl"/>
        </authorList>
    </citation>
    <scope>IDENTIFICATION</scope>
</reference>
<reference evidence="17" key="2">
    <citation type="submission" date="2025-09" db="UniProtKB">
        <authorList>
            <consortium name="Ensembl"/>
        </authorList>
    </citation>
    <scope>IDENTIFICATION</scope>
</reference>
<evidence type="ECO:0000256" key="14">
    <source>
        <dbReference type="ARBA" id="ARBA00032296"/>
    </source>
</evidence>
<comment type="subcellular location">
    <subcellularLocation>
        <location evidence="1">Cell membrane</location>
        <topology evidence="1">Single-pass type I membrane protein</topology>
    </subcellularLocation>
</comment>
<keyword evidence="7" id="KW-0391">Immunity</keyword>
<dbReference type="InterPro" id="IPR013783">
    <property type="entry name" value="Ig-like_fold"/>
</dbReference>
<evidence type="ECO:0000256" key="1">
    <source>
        <dbReference type="ARBA" id="ARBA00004251"/>
    </source>
</evidence>
<evidence type="ECO:0000256" key="2">
    <source>
        <dbReference type="ARBA" id="ARBA00006531"/>
    </source>
</evidence>
<keyword evidence="9 15" id="KW-0472">Membrane</keyword>
<dbReference type="Gene3D" id="2.60.40.10">
    <property type="entry name" value="Immunoglobulins"/>
    <property type="match status" value="1"/>
</dbReference>
<evidence type="ECO:0000256" key="3">
    <source>
        <dbReference type="ARBA" id="ARBA00019135"/>
    </source>
</evidence>
<keyword evidence="8 15" id="KW-1133">Transmembrane helix</keyword>
<dbReference type="GO" id="GO:0005886">
    <property type="term" value="C:plasma membrane"/>
    <property type="evidence" value="ECO:0007669"/>
    <property type="project" value="UniProtKB-SubCell"/>
</dbReference>
<evidence type="ECO:0000256" key="4">
    <source>
        <dbReference type="ARBA" id="ARBA00022475"/>
    </source>
</evidence>
<keyword evidence="5 15" id="KW-0812">Transmembrane</keyword>
<evidence type="ECO:0000256" key="10">
    <source>
        <dbReference type="ARBA" id="ARBA00023157"/>
    </source>
</evidence>
<evidence type="ECO:0000313" key="18">
    <source>
        <dbReference type="Proteomes" id="UP000694569"/>
    </source>
</evidence>
<dbReference type="InterPro" id="IPR043226">
    <property type="entry name" value="NCR3"/>
</dbReference>
<evidence type="ECO:0000256" key="13">
    <source>
        <dbReference type="ARBA" id="ARBA00023319"/>
    </source>
</evidence>
<evidence type="ECO:0000256" key="15">
    <source>
        <dbReference type="SAM" id="Phobius"/>
    </source>
</evidence>
<evidence type="ECO:0000313" key="17">
    <source>
        <dbReference type="Ensembl" id="ENSLLEP00000029279.1"/>
    </source>
</evidence>
<comment type="similarity">
    <text evidence="2">Belongs to the natural cytotoxicity receptor (NCR) family.</text>
</comment>
<keyword evidence="10" id="KW-1015">Disulfide bond</keyword>
<sequence>MVKATEGDSVSLDCNYTIDSSSKTKIPWYKWYRCLLNWEEISNTTEYFKGRVSTSSPHEFIDKASANIVLHNVTITDSGMYICEVNINGISRHGNGTFIYVKEREYEDFAAHVLITVFISIRIMSVVLAVVVLLIVFLCHNKKGKQLVFPYAMKISIFILG</sequence>
<dbReference type="GeneTree" id="ENSGT01070000257211"/>
<dbReference type="SUPFAM" id="SSF48726">
    <property type="entry name" value="Immunoglobulin"/>
    <property type="match status" value="1"/>
</dbReference>
<evidence type="ECO:0000259" key="16">
    <source>
        <dbReference type="PROSITE" id="PS50835"/>
    </source>
</evidence>
<evidence type="ECO:0000256" key="5">
    <source>
        <dbReference type="ARBA" id="ARBA00022692"/>
    </source>
</evidence>
<keyword evidence="4" id="KW-1003">Cell membrane</keyword>
<name>A0A8C5PXB8_9ANUR</name>
<dbReference type="InterPro" id="IPR007110">
    <property type="entry name" value="Ig-like_dom"/>
</dbReference>
<evidence type="ECO:0000256" key="11">
    <source>
        <dbReference type="ARBA" id="ARBA00023170"/>
    </source>
</evidence>
<dbReference type="OrthoDB" id="9898017at2759"/>
<dbReference type="InterPro" id="IPR036179">
    <property type="entry name" value="Ig-like_dom_sf"/>
</dbReference>
<keyword evidence="6" id="KW-0732">Signal</keyword>
<keyword evidence="13" id="KW-0393">Immunoglobulin domain</keyword>
<evidence type="ECO:0000256" key="8">
    <source>
        <dbReference type="ARBA" id="ARBA00022989"/>
    </source>
</evidence>
<keyword evidence="11" id="KW-0675">Receptor</keyword>
<dbReference type="PANTHER" id="PTHR47904">
    <property type="entry name" value="NATURAL CYTOTOXICITY TRIGGERING RECEPTOR 3"/>
    <property type="match status" value="1"/>
</dbReference>
<evidence type="ECO:0000256" key="6">
    <source>
        <dbReference type="ARBA" id="ARBA00022729"/>
    </source>
</evidence>
<keyword evidence="18" id="KW-1185">Reference proteome</keyword>
<dbReference type="SMART" id="SM00409">
    <property type="entry name" value="IG"/>
    <property type="match status" value="1"/>
</dbReference>